<dbReference type="STRING" id="230819.A0A5C3LD95"/>
<dbReference type="GO" id="GO:0060628">
    <property type="term" value="P:regulation of ER to Golgi vesicle-mediated transport"/>
    <property type="evidence" value="ECO:0007669"/>
    <property type="project" value="TreeGrafter"/>
</dbReference>
<sequence>MASSELKSLLAPSSSELSLQRATDILNARFTSIDDLDGLELLAADAQSRQAELNAQLSSSRLAVYEFLKETRDTTASLLNDAKEYSLERHTLADELSELSRSLVSVMSDGESTPTLLEDLQTLQRNLKELESVRNYVLIIRHALKLREDSVNQLATVHSISSQELDKYDQLLQFVLRVSGSLAQVEDAGRQLHLVTFLRDIQEKTWRDMKSSLFSTLLESAEKLGWPTAIDYATCDPDTRRSFERAFMRLLHLRRARATLYEKHDLENSEGGGLYPIEALVQPIALRFKYHFEGTRQTNRLDKPEWYFTHILNIAHEHRHFMDTSIQRLLSTTSSKRIVAWREFAMLLLPLLSRKLKKSIPSLLSRPSLFAHTIHQALIFDTAYTEQGFALQSTSADLGSTDSEAPWEGVSGVILGNPEWFSAWVHAEKNFVENQFTDIISASDAWIVSDDADEEATSTLDIKPTNSARRIKGLVNQITDRFSPLPSPAQRAQFLISMQLPLLDSYRGRIASSLDAFETLSNAFLRAVPGALSLSLSSSGGTVKVDSRNLTTGVAGVQRLCKALVSALYIHSALESWSEDTFFLELWQDILRDPLARENASQSQLLPKPSWGNTGGQAVHDTIFDEIRTKYQTIIGRAEDMIVQQVCGEIEAELRPHIIASTHSATGQQPSDGIGISQTLLGPIALLSSLLMAIRSGLPQKTFTNLYRRVASRLAEHILQRQVLYRGDFSKYEGVTVQAECELWVETCHNALSGNLGGGRQRVEAPWSRLLQAARLVGAEGDTWDLIIGATFGTHDEAEWEQVMIDVTGANEMSREDVSKLLRRREDCP</sequence>
<dbReference type="OrthoDB" id="407410at2759"/>
<evidence type="ECO:0000313" key="1">
    <source>
        <dbReference type="EMBL" id="TFK30758.1"/>
    </source>
</evidence>
<dbReference type="InterPro" id="IPR007528">
    <property type="entry name" value="RINT1_Tip20"/>
</dbReference>
<dbReference type="InterPro" id="IPR042044">
    <property type="entry name" value="EXOC6PINT-1/Sec15/Tip20_C_dom2"/>
</dbReference>
<dbReference type="Gene3D" id="1.20.58.1420">
    <property type="entry name" value="Dsl1p vesicle tethering complex, Tip20p subunit, domain B"/>
    <property type="match status" value="1"/>
</dbReference>
<organism evidence="1 2">
    <name type="scientific">Coprinopsis marcescibilis</name>
    <name type="common">Agaric fungus</name>
    <name type="synonym">Psathyrella marcescibilis</name>
    <dbReference type="NCBI Taxonomy" id="230819"/>
    <lineage>
        <taxon>Eukaryota</taxon>
        <taxon>Fungi</taxon>
        <taxon>Dikarya</taxon>
        <taxon>Basidiomycota</taxon>
        <taxon>Agaricomycotina</taxon>
        <taxon>Agaricomycetes</taxon>
        <taxon>Agaricomycetidae</taxon>
        <taxon>Agaricales</taxon>
        <taxon>Agaricineae</taxon>
        <taxon>Psathyrellaceae</taxon>
        <taxon>Coprinopsis</taxon>
    </lineage>
</organism>
<dbReference type="PANTHER" id="PTHR13520:SF0">
    <property type="entry name" value="RAD50-INTERACTING PROTEIN 1"/>
    <property type="match status" value="1"/>
</dbReference>
<dbReference type="EMBL" id="ML210146">
    <property type="protein sequence ID" value="TFK30758.1"/>
    <property type="molecule type" value="Genomic_DNA"/>
</dbReference>
<protein>
    <submittedName>
        <fullName evidence="1">RINT-1 family protein</fullName>
    </submittedName>
</protein>
<reference evidence="1 2" key="1">
    <citation type="journal article" date="2019" name="Nat. Ecol. Evol.">
        <title>Megaphylogeny resolves global patterns of mushroom evolution.</title>
        <authorList>
            <person name="Varga T."/>
            <person name="Krizsan K."/>
            <person name="Foldi C."/>
            <person name="Dima B."/>
            <person name="Sanchez-Garcia M."/>
            <person name="Sanchez-Ramirez S."/>
            <person name="Szollosi G.J."/>
            <person name="Szarkandi J.G."/>
            <person name="Papp V."/>
            <person name="Albert L."/>
            <person name="Andreopoulos W."/>
            <person name="Angelini C."/>
            <person name="Antonin V."/>
            <person name="Barry K.W."/>
            <person name="Bougher N.L."/>
            <person name="Buchanan P."/>
            <person name="Buyck B."/>
            <person name="Bense V."/>
            <person name="Catcheside P."/>
            <person name="Chovatia M."/>
            <person name="Cooper J."/>
            <person name="Damon W."/>
            <person name="Desjardin D."/>
            <person name="Finy P."/>
            <person name="Geml J."/>
            <person name="Haridas S."/>
            <person name="Hughes K."/>
            <person name="Justo A."/>
            <person name="Karasinski D."/>
            <person name="Kautmanova I."/>
            <person name="Kiss B."/>
            <person name="Kocsube S."/>
            <person name="Kotiranta H."/>
            <person name="LaButti K.M."/>
            <person name="Lechner B.E."/>
            <person name="Liimatainen K."/>
            <person name="Lipzen A."/>
            <person name="Lukacs Z."/>
            <person name="Mihaltcheva S."/>
            <person name="Morgado L.N."/>
            <person name="Niskanen T."/>
            <person name="Noordeloos M.E."/>
            <person name="Ohm R.A."/>
            <person name="Ortiz-Santana B."/>
            <person name="Ovrebo C."/>
            <person name="Racz N."/>
            <person name="Riley R."/>
            <person name="Savchenko A."/>
            <person name="Shiryaev A."/>
            <person name="Soop K."/>
            <person name="Spirin V."/>
            <person name="Szebenyi C."/>
            <person name="Tomsovsky M."/>
            <person name="Tulloss R.E."/>
            <person name="Uehling J."/>
            <person name="Grigoriev I.V."/>
            <person name="Vagvolgyi C."/>
            <person name="Papp T."/>
            <person name="Martin F.M."/>
            <person name="Miettinen O."/>
            <person name="Hibbett D.S."/>
            <person name="Nagy L.G."/>
        </authorList>
    </citation>
    <scope>NUCLEOTIDE SEQUENCE [LARGE SCALE GENOMIC DNA]</scope>
    <source>
        <strain evidence="1 2">CBS 121175</strain>
    </source>
</reference>
<dbReference type="Gene3D" id="1.20.58.670">
    <property type="entry name" value="Dsl1p vesicle tethering complex, Tip20p subunit, domain D"/>
    <property type="match status" value="1"/>
</dbReference>
<name>A0A5C3LD95_COPMA</name>
<dbReference type="GO" id="GO:0006890">
    <property type="term" value="P:retrograde vesicle-mediated transport, Golgi to endoplasmic reticulum"/>
    <property type="evidence" value="ECO:0007669"/>
    <property type="project" value="InterPro"/>
</dbReference>
<dbReference type="PANTHER" id="PTHR13520">
    <property type="entry name" value="RAD50-INTERACTING PROTEIN 1 RINT-1"/>
    <property type="match status" value="1"/>
</dbReference>
<evidence type="ECO:0000313" key="2">
    <source>
        <dbReference type="Proteomes" id="UP000307440"/>
    </source>
</evidence>
<dbReference type="GO" id="GO:0070939">
    <property type="term" value="C:Dsl1/NZR complex"/>
    <property type="evidence" value="ECO:0007669"/>
    <property type="project" value="InterPro"/>
</dbReference>
<keyword evidence="2" id="KW-1185">Reference proteome</keyword>
<dbReference type="PROSITE" id="PS51386">
    <property type="entry name" value="RINT1_TIP20"/>
    <property type="match status" value="1"/>
</dbReference>
<proteinExistence type="predicted"/>
<dbReference type="Pfam" id="PF04437">
    <property type="entry name" value="RINT1_TIP1"/>
    <property type="match status" value="1"/>
</dbReference>
<dbReference type="Proteomes" id="UP000307440">
    <property type="component" value="Unassembled WGS sequence"/>
</dbReference>
<gene>
    <name evidence="1" type="ORF">FA15DRAFT_662798</name>
</gene>
<accession>A0A5C3LD95</accession>
<dbReference type="GO" id="GO:0006888">
    <property type="term" value="P:endoplasmic reticulum to Golgi vesicle-mediated transport"/>
    <property type="evidence" value="ECO:0007669"/>
    <property type="project" value="InterPro"/>
</dbReference>
<dbReference type="AlphaFoldDB" id="A0A5C3LD95"/>
<dbReference type="InterPro" id="IPR042042">
    <property type="entry name" value="Tip20p_domB"/>
</dbReference>